<dbReference type="Gene3D" id="3.40.50.300">
    <property type="entry name" value="P-loop containing nucleotide triphosphate hydrolases"/>
    <property type="match status" value="1"/>
</dbReference>
<protein>
    <recommendedName>
        <fullName evidence="4">AIG1-type G domain-containing protein</fullName>
    </recommendedName>
</protein>
<organism evidence="5">
    <name type="scientific">Picea sitchensis</name>
    <name type="common">Sitka spruce</name>
    <name type="synonym">Pinus sitchensis</name>
    <dbReference type="NCBI Taxonomy" id="3332"/>
    <lineage>
        <taxon>Eukaryota</taxon>
        <taxon>Viridiplantae</taxon>
        <taxon>Streptophyta</taxon>
        <taxon>Embryophyta</taxon>
        <taxon>Tracheophyta</taxon>
        <taxon>Spermatophyta</taxon>
        <taxon>Pinopsida</taxon>
        <taxon>Pinidae</taxon>
        <taxon>Conifers I</taxon>
        <taxon>Pinales</taxon>
        <taxon>Pinaceae</taxon>
        <taxon>Picea</taxon>
    </lineage>
</organism>
<evidence type="ECO:0000256" key="3">
    <source>
        <dbReference type="ARBA" id="ARBA00023134"/>
    </source>
</evidence>
<dbReference type="InterPro" id="IPR045058">
    <property type="entry name" value="GIMA/IAN/Toc"/>
</dbReference>
<dbReference type="PANTHER" id="PTHR10903">
    <property type="entry name" value="GTPASE, IMAP FAMILY MEMBER-RELATED"/>
    <property type="match status" value="1"/>
</dbReference>
<evidence type="ECO:0000313" key="5">
    <source>
        <dbReference type="EMBL" id="ABR17900.1"/>
    </source>
</evidence>
<dbReference type="AlphaFoldDB" id="B8LQH0"/>
<keyword evidence="2" id="KW-0547">Nucleotide-binding</keyword>
<keyword evidence="3" id="KW-0342">GTP-binding</keyword>
<accession>B8LQH0</accession>
<dbReference type="EMBL" id="EF678123">
    <property type="protein sequence ID" value="ABR17900.1"/>
    <property type="molecule type" value="mRNA"/>
</dbReference>
<sequence length="322" mass="36469">MEGRGRPTTLVLLGRTGNGKSATGNSILGRRAFRSSNSSSAVTATCQLEQVQLKDGRKLNVIDTPGLFDPTVNTDFLSKEIVKCIDLAKDGLHGVLLVLSVKNRFTTEETATLQTLQTLFGEKILNYIVVAFTGGDELEETEQTLEEYLRQSSPALQNLVRQCNDRKVLFDNRTKSPTVKEKQRSELLKQVDIVIAQNGGRPFTNELFREAQERSRKHKDIDSGGYSNEQMQILMEKMEKAHAEQLKKSTEMVEEKLRIAINTFEDRLAAEHSARLQVEKDCRENISTFEDKLRKVERSLSRVPPTQFRAPLRFILDRCPIL</sequence>
<dbReference type="PANTHER" id="PTHR10903:SF184">
    <property type="entry name" value="GTP-BINDING PROTEIN A"/>
    <property type="match status" value="1"/>
</dbReference>
<name>B8LQH0_PICSI</name>
<dbReference type="GO" id="GO:0005525">
    <property type="term" value="F:GTP binding"/>
    <property type="evidence" value="ECO:0007669"/>
    <property type="project" value="UniProtKB-KW"/>
</dbReference>
<evidence type="ECO:0000259" key="4">
    <source>
        <dbReference type="PROSITE" id="PS51720"/>
    </source>
</evidence>
<evidence type="ECO:0000256" key="1">
    <source>
        <dbReference type="ARBA" id="ARBA00008535"/>
    </source>
</evidence>
<dbReference type="CDD" id="cd01852">
    <property type="entry name" value="AIG1"/>
    <property type="match status" value="1"/>
</dbReference>
<dbReference type="Pfam" id="PF04548">
    <property type="entry name" value="AIG1"/>
    <property type="match status" value="1"/>
</dbReference>
<feature type="domain" description="AIG1-type G" evidence="4">
    <location>
        <begin position="5"/>
        <end position="212"/>
    </location>
</feature>
<proteinExistence type="evidence at transcript level"/>
<dbReference type="SUPFAM" id="SSF52540">
    <property type="entry name" value="P-loop containing nucleoside triphosphate hydrolases"/>
    <property type="match status" value="1"/>
</dbReference>
<reference evidence="5" key="1">
    <citation type="submission" date="2007-06" db="EMBL/GenBank/DDBJ databases">
        <title>Full length cDNA sequences from Sitka Spruce (Picea sitchensis).</title>
        <authorList>
            <person name="Ralph S.G."/>
            <person name="Chun H.E."/>
            <person name="Liao N."/>
            <person name="Ali J."/>
            <person name="Reid K."/>
            <person name="Kolosova N."/>
            <person name="Cooper N."/>
            <person name="Cullis C."/>
            <person name="Jancsik S."/>
            <person name="Moore R."/>
            <person name="Mayo M."/>
            <person name="Wagner S."/>
            <person name="Holt R.A."/>
            <person name="Jones S.J.M."/>
            <person name="Marra M.A."/>
            <person name="Ritland C.E."/>
            <person name="Ritland K."/>
            <person name="Bohlmann J."/>
        </authorList>
    </citation>
    <scope>NUCLEOTIDE SEQUENCE</scope>
    <source>
        <tissue evidence="5">Bark</tissue>
    </source>
</reference>
<evidence type="ECO:0000256" key="2">
    <source>
        <dbReference type="ARBA" id="ARBA00022741"/>
    </source>
</evidence>
<comment type="similarity">
    <text evidence="1">Belongs to the TRAFAC class TrmE-Era-EngA-EngB-Septin-like GTPase superfamily. AIG1/Toc34/Toc159-like paraseptin GTPase family. IAN subfamily.</text>
</comment>
<dbReference type="InterPro" id="IPR027417">
    <property type="entry name" value="P-loop_NTPase"/>
</dbReference>
<dbReference type="FunFam" id="3.40.50.300:FF:000840">
    <property type="entry name" value="Immune-associated nucleotide-binding protein 9"/>
    <property type="match status" value="1"/>
</dbReference>
<dbReference type="InterPro" id="IPR006703">
    <property type="entry name" value="G_AIG1"/>
</dbReference>
<dbReference type="PROSITE" id="PS51720">
    <property type="entry name" value="G_AIG1"/>
    <property type="match status" value="1"/>
</dbReference>